<keyword evidence="1" id="KW-1133">Transmembrane helix</keyword>
<protein>
    <recommendedName>
        <fullName evidence="2">Putative auto-transporter adhesin head GIN domain-containing protein</fullName>
    </recommendedName>
</protein>
<name>A0ABY2WPJ9_9FLAO</name>
<keyword evidence="1" id="KW-0812">Transmembrane</keyword>
<dbReference type="Gene3D" id="2.160.20.120">
    <property type="match status" value="1"/>
</dbReference>
<feature type="domain" description="Putative auto-transporter adhesin head GIN" evidence="2">
    <location>
        <begin position="51"/>
        <end position="178"/>
    </location>
</feature>
<dbReference type="EMBL" id="VCNI01000001">
    <property type="protein sequence ID" value="TMU56914.1"/>
    <property type="molecule type" value="Genomic_DNA"/>
</dbReference>
<reference evidence="3 4" key="1">
    <citation type="submission" date="2019-05" db="EMBL/GenBank/DDBJ databases">
        <title>Flagellimonas sp. AsT0115, sp. nov., isolated from a marine red algae, Asparagopsis taxiformis.</title>
        <authorList>
            <person name="Kim J."/>
            <person name="Jeong S.E."/>
            <person name="Jeon C.O."/>
        </authorList>
    </citation>
    <scope>NUCLEOTIDE SEQUENCE [LARGE SCALE GENOMIC DNA]</scope>
    <source>
        <strain evidence="3 4">AsT0115</strain>
    </source>
</reference>
<evidence type="ECO:0000313" key="4">
    <source>
        <dbReference type="Proteomes" id="UP000751614"/>
    </source>
</evidence>
<keyword evidence="1" id="KW-0472">Membrane</keyword>
<feature type="transmembrane region" description="Helical" evidence="1">
    <location>
        <begin position="6"/>
        <end position="26"/>
    </location>
</feature>
<proteinExistence type="predicted"/>
<evidence type="ECO:0000313" key="3">
    <source>
        <dbReference type="EMBL" id="TMU56914.1"/>
    </source>
</evidence>
<accession>A0ABY2WPJ9</accession>
<evidence type="ECO:0000256" key="1">
    <source>
        <dbReference type="SAM" id="Phobius"/>
    </source>
</evidence>
<dbReference type="Proteomes" id="UP000751614">
    <property type="component" value="Unassembled WGS sequence"/>
</dbReference>
<organism evidence="3 4">
    <name type="scientific">Flagellimonas algicola</name>
    <dbReference type="NCBI Taxonomy" id="2583815"/>
    <lineage>
        <taxon>Bacteria</taxon>
        <taxon>Pseudomonadati</taxon>
        <taxon>Bacteroidota</taxon>
        <taxon>Flavobacteriia</taxon>
        <taxon>Flavobacteriales</taxon>
        <taxon>Flavobacteriaceae</taxon>
        <taxon>Flagellimonas</taxon>
    </lineage>
</organism>
<dbReference type="Pfam" id="PF10988">
    <property type="entry name" value="DUF2807"/>
    <property type="match status" value="1"/>
</dbReference>
<keyword evidence="4" id="KW-1185">Reference proteome</keyword>
<gene>
    <name evidence="3" type="ORF">FGG15_05040</name>
</gene>
<dbReference type="InterPro" id="IPR021255">
    <property type="entry name" value="DUF2807"/>
</dbReference>
<comment type="caution">
    <text evidence="3">The sequence shown here is derived from an EMBL/GenBank/DDBJ whole genome shotgun (WGS) entry which is preliminary data.</text>
</comment>
<dbReference type="RefSeq" id="WP_138833848.1">
    <property type="nucleotide sequence ID" value="NZ_VCNI01000001.1"/>
</dbReference>
<evidence type="ECO:0000259" key="2">
    <source>
        <dbReference type="Pfam" id="PF10988"/>
    </source>
</evidence>
<sequence>MKKSSLILWGALIAILLFSFIFQLFVHSYVKEGKANIKPVQMLKQNRQLSHFTVIKASGRLKILMEQQDAVGIEVNAPDYIIDSIRTLIIDDTLDISVVSSLKKKDSIILRISNPEYHGLQFSSETSVESVGTLSGTNLDLKFSDKSSGNLELSYERLNYTNTSTGSVNLNGKINQLYFMEEKNN</sequence>